<dbReference type="PANTHER" id="PTHR37981">
    <property type="entry name" value="LIPASE 2"/>
    <property type="match status" value="1"/>
</dbReference>
<evidence type="ECO:0000256" key="1">
    <source>
        <dbReference type="SAM" id="SignalP"/>
    </source>
</evidence>
<comment type="caution">
    <text evidence="2">The sequence shown here is derived from an EMBL/GenBank/DDBJ whole genome shotgun (WGS) entry which is preliminary data.</text>
</comment>
<evidence type="ECO:0000313" key="2">
    <source>
        <dbReference type="EMBL" id="KAF2433862.1"/>
    </source>
</evidence>
<dbReference type="GO" id="GO:0006629">
    <property type="term" value="P:lipid metabolic process"/>
    <property type="evidence" value="ECO:0007669"/>
    <property type="project" value="TreeGrafter"/>
</dbReference>
<feature type="signal peptide" evidence="1">
    <location>
        <begin position="1"/>
        <end position="15"/>
    </location>
</feature>
<sequence>MRAVLFASLISACWGTRLKPLMGHGDLYSRQASIQATDPFNHSWVDSFISIGDSFASGLGAGHAVKAAPKVLTLSPLHNIYAYKPKLVPNTDCTQYSFGYANLLNADGMMGENPDRVFQYPGCAGAEINDIKDKQVPKIQGIPQVVTISAGGNDANLVNIINNCIFQWFTFPLFSNCDTTISVGQELADAPKLSDDLKSLLSAVHLKIAGERTNRIYWGGI</sequence>
<dbReference type="InterPro" id="IPR036514">
    <property type="entry name" value="SGNH_hydro_sf"/>
</dbReference>
<feature type="chain" id="PRO_5040512901" description="SGNH hydrolase-type esterase domain-containing protein" evidence="1">
    <location>
        <begin position="16"/>
        <end position="221"/>
    </location>
</feature>
<dbReference type="InterPro" id="IPR037460">
    <property type="entry name" value="SEST-like"/>
</dbReference>
<dbReference type="OrthoDB" id="21678at2759"/>
<dbReference type="Proteomes" id="UP000800235">
    <property type="component" value="Unassembled WGS sequence"/>
</dbReference>
<dbReference type="Gene3D" id="3.40.50.1110">
    <property type="entry name" value="SGNH hydrolase"/>
    <property type="match status" value="1"/>
</dbReference>
<gene>
    <name evidence="2" type="ORF">EJ08DRAFT_42103</name>
</gene>
<dbReference type="EMBL" id="MU007019">
    <property type="protein sequence ID" value="KAF2433862.1"/>
    <property type="molecule type" value="Genomic_DNA"/>
</dbReference>
<protein>
    <recommendedName>
        <fullName evidence="4">SGNH hydrolase-type esterase domain-containing protein</fullName>
    </recommendedName>
</protein>
<proteinExistence type="predicted"/>
<evidence type="ECO:0008006" key="4">
    <source>
        <dbReference type="Google" id="ProtNLM"/>
    </source>
</evidence>
<dbReference type="GO" id="GO:0016788">
    <property type="term" value="F:hydrolase activity, acting on ester bonds"/>
    <property type="evidence" value="ECO:0007669"/>
    <property type="project" value="InterPro"/>
</dbReference>
<accession>A0A9P4NYA8</accession>
<organism evidence="2 3">
    <name type="scientific">Tothia fuscella</name>
    <dbReference type="NCBI Taxonomy" id="1048955"/>
    <lineage>
        <taxon>Eukaryota</taxon>
        <taxon>Fungi</taxon>
        <taxon>Dikarya</taxon>
        <taxon>Ascomycota</taxon>
        <taxon>Pezizomycotina</taxon>
        <taxon>Dothideomycetes</taxon>
        <taxon>Pleosporomycetidae</taxon>
        <taxon>Venturiales</taxon>
        <taxon>Cylindrosympodiaceae</taxon>
        <taxon>Tothia</taxon>
    </lineage>
</organism>
<name>A0A9P4NYA8_9PEZI</name>
<dbReference type="PANTHER" id="PTHR37981:SF1">
    <property type="entry name" value="SGNH HYDROLASE-TYPE ESTERASE DOMAIN-CONTAINING PROTEIN"/>
    <property type="match status" value="1"/>
</dbReference>
<keyword evidence="1" id="KW-0732">Signal</keyword>
<evidence type="ECO:0000313" key="3">
    <source>
        <dbReference type="Proteomes" id="UP000800235"/>
    </source>
</evidence>
<reference evidence="2" key="1">
    <citation type="journal article" date="2020" name="Stud. Mycol.">
        <title>101 Dothideomycetes genomes: a test case for predicting lifestyles and emergence of pathogens.</title>
        <authorList>
            <person name="Haridas S."/>
            <person name="Albert R."/>
            <person name="Binder M."/>
            <person name="Bloem J."/>
            <person name="Labutti K."/>
            <person name="Salamov A."/>
            <person name="Andreopoulos B."/>
            <person name="Baker S."/>
            <person name="Barry K."/>
            <person name="Bills G."/>
            <person name="Bluhm B."/>
            <person name="Cannon C."/>
            <person name="Castanera R."/>
            <person name="Culley D."/>
            <person name="Daum C."/>
            <person name="Ezra D."/>
            <person name="Gonzalez J."/>
            <person name="Henrissat B."/>
            <person name="Kuo A."/>
            <person name="Liang C."/>
            <person name="Lipzen A."/>
            <person name="Lutzoni F."/>
            <person name="Magnuson J."/>
            <person name="Mondo S."/>
            <person name="Nolan M."/>
            <person name="Ohm R."/>
            <person name="Pangilinan J."/>
            <person name="Park H.-J."/>
            <person name="Ramirez L."/>
            <person name="Alfaro M."/>
            <person name="Sun H."/>
            <person name="Tritt A."/>
            <person name="Yoshinaga Y."/>
            <person name="Zwiers L.-H."/>
            <person name="Turgeon B."/>
            <person name="Goodwin S."/>
            <person name="Spatafora J."/>
            <person name="Crous P."/>
            <person name="Grigoriev I."/>
        </authorList>
    </citation>
    <scope>NUCLEOTIDE SEQUENCE</scope>
    <source>
        <strain evidence="2">CBS 130266</strain>
    </source>
</reference>
<keyword evidence="3" id="KW-1185">Reference proteome</keyword>
<dbReference type="SUPFAM" id="SSF52266">
    <property type="entry name" value="SGNH hydrolase"/>
    <property type="match status" value="1"/>
</dbReference>
<dbReference type="AlphaFoldDB" id="A0A9P4NYA8"/>